<evidence type="ECO:0000256" key="1">
    <source>
        <dbReference type="ARBA" id="ARBA00022729"/>
    </source>
</evidence>
<dbReference type="Gene3D" id="2.60.40.10">
    <property type="entry name" value="Immunoglobulins"/>
    <property type="match status" value="1"/>
</dbReference>
<keyword evidence="1 3" id="KW-0732">Signal</keyword>
<gene>
    <name evidence="6" type="ORF">MED297_10971</name>
</gene>
<feature type="domain" description="Cadherin-like" evidence="5">
    <location>
        <begin position="922"/>
        <end position="1008"/>
    </location>
</feature>
<proteinExistence type="predicted"/>
<dbReference type="STRING" id="314283.MED297_10971"/>
<dbReference type="Pfam" id="PF13517">
    <property type="entry name" value="FG-GAP_3"/>
    <property type="match status" value="1"/>
</dbReference>
<dbReference type="InterPro" id="IPR041690">
    <property type="entry name" value="Cadherin_5"/>
</dbReference>
<evidence type="ECO:0000313" key="7">
    <source>
        <dbReference type="Proteomes" id="UP000005953"/>
    </source>
</evidence>
<dbReference type="Proteomes" id="UP000005953">
    <property type="component" value="Unassembled WGS sequence"/>
</dbReference>
<evidence type="ECO:0000259" key="4">
    <source>
        <dbReference type="Pfam" id="PF17803"/>
    </source>
</evidence>
<dbReference type="Gene3D" id="2.130.10.130">
    <property type="entry name" value="Integrin alpha, N-terminal"/>
    <property type="match status" value="1"/>
</dbReference>
<dbReference type="InterPro" id="IPR040853">
    <property type="entry name" value="RapA2_cadherin-like"/>
</dbReference>
<comment type="caution">
    <text evidence="6">The sequence shown here is derived from an EMBL/GenBank/DDBJ whole genome shotgun (WGS) entry which is preliminary data.</text>
</comment>
<dbReference type="InterPro" id="IPR013517">
    <property type="entry name" value="FG-GAP"/>
</dbReference>
<protein>
    <submittedName>
        <fullName evidence="6">Putative RTX toxin</fullName>
    </submittedName>
</protein>
<feature type="domain" description="Cadherin-like" evidence="5">
    <location>
        <begin position="655"/>
        <end position="742"/>
    </location>
</feature>
<feature type="domain" description="RapA2 cadherin-like" evidence="4">
    <location>
        <begin position="826"/>
        <end position="874"/>
    </location>
</feature>
<evidence type="ECO:0000256" key="2">
    <source>
        <dbReference type="SAM" id="MobiDB-lite"/>
    </source>
</evidence>
<dbReference type="Pfam" id="PF17892">
    <property type="entry name" value="Cadherin_5"/>
    <property type="match status" value="4"/>
</dbReference>
<name>A4BAS2_9GAMM</name>
<organism evidence="6 7">
    <name type="scientific">Reinekea blandensis MED297</name>
    <dbReference type="NCBI Taxonomy" id="314283"/>
    <lineage>
        <taxon>Bacteria</taxon>
        <taxon>Pseudomonadati</taxon>
        <taxon>Pseudomonadota</taxon>
        <taxon>Gammaproteobacteria</taxon>
        <taxon>Oceanospirillales</taxon>
        <taxon>Saccharospirillaceae</taxon>
        <taxon>Reinekea</taxon>
    </lineage>
</organism>
<evidence type="ECO:0000256" key="3">
    <source>
        <dbReference type="SAM" id="SignalP"/>
    </source>
</evidence>
<dbReference type="EMBL" id="AAOE01000002">
    <property type="protein sequence ID" value="EAR11028.1"/>
    <property type="molecule type" value="Genomic_DNA"/>
</dbReference>
<dbReference type="NCBIfam" id="NF012211">
    <property type="entry name" value="tand_rpt_95"/>
    <property type="match status" value="7"/>
</dbReference>
<feature type="region of interest" description="Disordered" evidence="2">
    <location>
        <begin position="1565"/>
        <end position="1609"/>
    </location>
</feature>
<dbReference type="Pfam" id="PF17963">
    <property type="entry name" value="Big_9"/>
    <property type="match status" value="2"/>
</dbReference>
<feature type="domain" description="Cadherin-like" evidence="5">
    <location>
        <begin position="477"/>
        <end position="562"/>
    </location>
</feature>
<dbReference type="PANTHER" id="PTHR46580">
    <property type="entry name" value="SENSOR KINASE-RELATED"/>
    <property type="match status" value="1"/>
</dbReference>
<feature type="domain" description="Cadherin-like" evidence="5">
    <location>
        <begin position="388"/>
        <end position="474"/>
    </location>
</feature>
<dbReference type="Pfam" id="PF17803">
    <property type="entry name" value="Cadherin_4"/>
    <property type="match status" value="1"/>
</dbReference>
<feature type="compositionally biased region" description="Polar residues" evidence="2">
    <location>
        <begin position="1565"/>
        <end position="1574"/>
    </location>
</feature>
<accession>A4BAS2</accession>
<dbReference type="HOGENOM" id="CLU_243214_0_0_6"/>
<feature type="signal peptide" evidence="3">
    <location>
        <begin position="1"/>
        <end position="22"/>
    </location>
</feature>
<feature type="chain" id="PRO_5002666384" evidence="3">
    <location>
        <begin position="23"/>
        <end position="1629"/>
    </location>
</feature>
<dbReference type="GO" id="GO:0005509">
    <property type="term" value="F:calcium ion binding"/>
    <property type="evidence" value="ECO:0007669"/>
    <property type="project" value="InterPro"/>
</dbReference>
<dbReference type="InterPro" id="IPR028994">
    <property type="entry name" value="Integrin_alpha_N"/>
</dbReference>
<dbReference type="PANTHER" id="PTHR46580:SF4">
    <property type="entry name" value="ATP_GTP-BINDING PROTEIN"/>
    <property type="match status" value="1"/>
</dbReference>
<dbReference type="InterPro" id="IPR015919">
    <property type="entry name" value="Cadherin-like_sf"/>
</dbReference>
<sequence>MKILRTWLFTGLAVATFQIAAADSVVEGKGSTFVLTYDDVYTTEMREVMNDAALFWADWLRSDVPIEVAVQAPSLNCSFAYNAHIDWQPPETVINFPNAPIADTHYPIALANALAGTDLSPNKPDVYIRFNSKIITHNNCQKWYLGRDGQYEFGEYSLYLETIQEMGHHLGLAPLGDLMRGETLDGIPDIYWRHLKSSKLDRMLTDMTPAEIDQASHDYDNLAFKGEHSFAAAEHLTFGRTKDALLLFSRTYHAPQLTGMHLHESIDPYQIMMITRRGYNPEGVIAKAMMRDLGWPTMHNQAPVIEGQQPVSVSEDSQITLSLADFIVSDEQPDALTLLVGTGSHYTVQGTTIIPDTDFAGTLAVPVTVQDTEQSSNVFTAQISVTPVNDAPVIVEAQAQTMAEDSALTLTLAMLDIRDPDSSNFELQVLPGANYQVTGTTVAPSANWNGTLQVPVVVSDGALSSQSVSVTVNVTPVNDAPALVATEAQMIEEDTALTVTASMLTIQDPDSQTFTIQVQPGANYRVNGRTITPAESWTGTLSVGVAVSDGSLSSQTKVLTVQVVPVNDPPVLTGHAPLSTPEDTALTLSPGQFQFSDIDSSSHSVVIEAGEQYSVNGNTLMPAQNFNGELTVPVRIFDGLSLSNALLVPVTVTAVNDAPSLISTAAQTMPEDTSLTLTTAMVTVDDPDSTSFQLQVLPGANYDVTGTTIQPASNWYGSLSVSVAVSDGELSSAPQPMTVNVTPVNDPPVLLNTIDQVIDEDASLTVTTSMMTLQDPDSETFTIQLQPGANYSVDGQTITPADSWTGTLSVGVAVNDGELTSESQILTVQVNPVNDPPVLTGHAVLSTPEDTALTLSPGQFQFSDIDSTEHSVVMDAGEHYTVNGSTLMPAQNFNGELTVPVRIFDGDLLSNTLLVPVTVTAVNDAPELNAVTAQTIAEDTSLFVVRDMLDIVDPDSADFTIDIALGEHYQVAGNEIIPDPNWNGTLTIDLTVNDGQADSNTLSLTLTVSPVNDLPVITTQGLPTAQIYRPWEARLEAEDIDSDTLSFELANAPEWLSLSADGVLTALPNENMIGEQVIDVRVTDGQATTGQTLALTVLNDPTATDLSVAISANRTIWATNAWVPLTVTATNHGPMPLTDAQLTLRFAGEWTSEDPRCTPHNNVCLLTLTEDEAQSLRVDVRQQEIGSVDIETQISHNGFETQADNNRAQMTLTFTNGTPTSPQYSVPAFGQGTVRAIGIADIQGGRWPEILFANGPAEASTAYRFKHSLFRPVLHTHLADASDSYAMAVVDLNNDGHRDWVLANGHGEANTVYRNRGDGTFELIGQLGQADSRAVAYADIDRDGDIDLVFANNTDDNTLFLNDGTGQFTLGKTFPARNSRRVLLYDFNWDGYPDIVFANRGFRNRLYWNRGFGHRHNGHQNRNLLRIGEAPAAEDFDAAEFGDDTDLTTQMVLADLDGDGTAGELVLMHEGTEDQPAKLETLSISQQEQTTTLTSTDTGSVNDLSIGDYDGDGQDDVAVLRPGGALEIMSQRQGQLAVIDVMDTDGADTILMVDVDGSGEADVISANNNSNSSRLDFAGDVRDSESAVDGGSDSTPLPDAKSSGGRGGAGLPWLLLPLLLFGKRTFKRS</sequence>
<dbReference type="GO" id="GO:0016020">
    <property type="term" value="C:membrane"/>
    <property type="evidence" value="ECO:0007669"/>
    <property type="project" value="InterPro"/>
</dbReference>
<dbReference type="SUPFAM" id="SSF49313">
    <property type="entry name" value="Cadherin-like"/>
    <property type="match status" value="1"/>
</dbReference>
<evidence type="ECO:0000313" key="6">
    <source>
        <dbReference type="EMBL" id="EAR11028.1"/>
    </source>
</evidence>
<keyword evidence="7" id="KW-1185">Reference proteome</keyword>
<dbReference type="RefSeq" id="WP_008041703.1">
    <property type="nucleotide sequence ID" value="NZ_CH724149.1"/>
</dbReference>
<evidence type="ECO:0000259" key="5">
    <source>
        <dbReference type="Pfam" id="PF17892"/>
    </source>
</evidence>
<dbReference type="OrthoDB" id="5242130at2"/>
<dbReference type="InterPro" id="IPR013783">
    <property type="entry name" value="Ig-like_fold"/>
</dbReference>
<reference evidence="6 7" key="1">
    <citation type="submission" date="2006-02" db="EMBL/GenBank/DDBJ databases">
        <authorList>
            <person name="Pinhassi J."/>
            <person name="Pedros-Alio C."/>
            <person name="Ferriera S."/>
            <person name="Johnson J."/>
            <person name="Kravitz S."/>
            <person name="Halpern A."/>
            <person name="Remington K."/>
            <person name="Beeson K."/>
            <person name="Tran B."/>
            <person name="Rogers Y.-H."/>
            <person name="Friedman R."/>
            <person name="Venter J.C."/>
        </authorList>
    </citation>
    <scope>NUCLEOTIDE SEQUENCE [LARGE SCALE GENOMIC DNA]</scope>
    <source>
        <strain evidence="6 7">MED297</strain>
    </source>
</reference>
<dbReference type="SUPFAM" id="SSF69318">
    <property type="entry name" value="Integrin alpha N-terminal domain"/>
    <property type="match status" value="2"/>
</dbReference>